<feature type="region of interest" description="Disordered" evidence="1">
    <location>
        <begin position="87"/>
        <end position="126"/>
    </location>
</feature>
<feature type="compositionally biased region" description="Polar residues" evidence="1">
    <location>
        <begin position="356"/>
        <end position="377"/>
    </location>
</feature>
<name>A0A8J2Q6U6_9HEXA</name>
<dbReference type="AlphaFoldDB" id="A0A8J2Q6U6"/>
<gene>
    <name evidence="3" type="ORF">AFUS01_LOCUS46513</name>
</gene>
<feature type="compositionally biased region" description="Basic and acidic residues" evidence="1">
    <location>
        <begin position="386"/>
        <end position="430"/>
    </location>
</feature>
<proteinExistence type="predicted"/>
<organism evidence="3 4">
    <name type="scientific">Allacma fusca</name>
    <dbReference type="NCBI Taxonomy" id="39272"/>
    <lineage>
        <taxon>Eukaryota</taxon>
        <taxon>Metazoa</taxon>
        <taxon>Ecdysozoa</taxon>
        <taxon>Arthropoda</taxon>
        <taxon>Hexapoda</taxon>
        <taxon>Collembola</taxon>
        <taxon>Symphypleona</taxon>
        <taxon>Sminthuridae</taxon>
        <taxon>Allacma</taxon>
    </lineage>
</organism>
<accession>A0A8J2Q6U6</accession>
<dbReference type="Pfam" id="PF21528">
    <property type="entry name" value="CC2D1A-B_DM14"/>
    <property type="match status" value="3"/>
</dbReference>
<feature type="region of interest" description="Disordered" evidence="1">
    <location>
        <begin position="454"/>
        <end position="546"/>
    </location>
</feature>
<dbReference type="SMART" id="SM00239">
    <property type="entry name" value="C2"/>
    <property type="match status" value="1"/>
</dbReference>
<feature type="compositionally biased region" description="Pro residues" evidence="1">
    <location>
        <begin position="461"/>
        <end position="471"/>
    </location>
</feature>
<feature type="domain" description="C2" evidence="2">
    <location>
        <begin position="700"/>
        <end position="831"/>
    </location>
</feature>
<evidence type="ECO:0000256" key="1">
    <source>
        <dbReference type="SAM" id="MobiDB-lite"/>
    </source>
</evidence>
<dbReference type="InterPro" id="IPR000008">
    <property type="entry name" value="C2_dom"/>
</dbReference>
<dbReference type="InterPro" id="IPR039725">
    <property type="entry name" value="CC2D1A/B"/>
</dbReference>
<dbReference type="Proteomes" id="UP000708208">
    <property type="component" value="Unassembled WGS sequence"/>
</dbReference>
<evidence type="ECO:0000313" key="4">
    <source>
        <dbReference type="Proteomes" id="UP000708208"/>
    </source>
</evidence>
<sequence>MFVDHFFKYRRVGYFDCNFDPQSGICCYNLLYKLKRRSAGRDQAREDAKKSNRAELNLFGLSDGNPDVDDDDNDLEAELLALLDGGGSGAKRGARKPPAIPPRVLAPVEIPPDIKSDDEDDDDIDESELEAELQDLTAPPKFYSTDKIEPKVAEATNVQSSKTVEIVELLGERLGMYEKALAAEEAGSAKTRRLTRAIKTLKDLVKKAKAGGVIDEADIPPVIATKPPKPEGDGPNVSPEHVGLPPSTDELSDHKPSSVVDPEPKPLINFEPELPTFEPLVDGPQPAAESEPVPKSAIVVPPEVEQRIKEYKKYAVALKRSGDMANSIKYLKLAKTLESAANSGATVDLASFPELSNETVESGSSKIDQVSSVTPSASADPAPVPEKSDELPEEAEKPPADNRTMLEHLQDRLEKYQSEVQKAQESDNSSKARRMGRIVKQYQEAIQLYKKGKPVPFEDLPTPPNFPPLPIPGQNTTEGSSNPVAPAPVDQGPPVPPPKVIAPQPVSPDPNADTVPKRNSNGARTSDVSPQSGAGRGKKPSASSVLQERQLNLLLKRKQQFKDAAINAKKRGDVEQAREYLRTTKGIDKLIQANQCGFPVDMQTVPAEPEAVGALEAENFELVSPDDCIEPSSSDFEAYSKLEDDLKKQMKMCIQTRDHYKAMGDIASANRFEKLAIESKKDLDVLRLSAKQGGSLPKFQYVQRLFSITECNTDLAEDEIEIGVIQGINYKVANPTTVDTFVKVELAYPSAEEAQINKTSLVRDTNNPVYNATFKMSINRSARNFQRFVHRHGVKLEVWSKGGFLRSNTLIGTATAKLVGLESKCTVHDAFEVLEGRKSVGKLEMKIRLRDPVLAKQISQRNERWLSLSQA</sequence>
<evidence type="ECO:0000313" key="3">
    <source>
        <dbReference type="EMBL" id="CAG7837391.1"/>
    </source>
</evidence>
<dbReference type="SMART" id="SM00685">
    <property type="entry name" value="DM14"/>
    <property type="match status" value="4"/>
</dbReference>
<comment type="caution">
    <text evidence="3">The sequence shown here is derived from an EMBL/GenBank/DDBJ whole genome shotgun (WGS) entry which is preliminary data.</text>
</comment>
<dbReference type="GO" id="GO:0001227">
    <property type="term" value="F:DNA-binding transcription repressor activity, RNA polymerase II-specific"/>
    <property type="evidence" value="ECO:0007669"/>
    <property type="project" value="InterPro"/>
</dbReference>
<dbReference type="OrthoDB" id="19996at2759"/>
<feature type="region of interest" description="Disordered" evidence="1">
    <location>
        <begin position="356"/>
        <end position="438"/>
    </location>
</feature>
<dbReference type="PANTHER" id="PTHR13076:SF9">
    <property type="entry name" value="COILED-COIL AND C2 DOMAIN-CONTAINING PROTEIN 1-LIKE"/>
    <property type="match status" value="1"/>
</dbReference>
<dbReference type="PROSITE" id="PS50004">
    <property type="entry name" value="C2"/>
    <property type="match status" value="1"/>
</dbReference>
<protein>
    <recommendedName>
        <fullName evidence="2">C2 domain-containing protein</fullName>
    </recommendedName>
</protein>
<feature type="compositionally biased region" description="Polar residues" evidence="1">
    <location>
        <begin position="517"/>
        <end position="532"/>
    </location>
</feature>
<evidence type="ECO:0000259" key="2">
    <source>
        <dbReference type="PROSITE" id="PS50004"/>
    </source>
</evidence>
<feature type="compositionally biased region" description="Pro residues" evidence="1">
    <location>
        <begin position="491"/>
        <end position="508"/>
    </location>
</feature>
<feature type="compositionally biased region" description="Polar residues" evidence="1">
    <location>
        <begin position="473"/>
        <end position="482"/>
    </location>
</feature>
<reference evidence="3" key="1">
    <citation type="submission" date="2021-06" db="EMBL/GenBank/DDBJ databases">
        <authorList>
            <person name="Hodson N. C."/>
            <person name="Mongue J. A."/>
            <person name="Jaron S. K."/>
        </authorList>
    </citation>
    <scope>NUCLEOTIDE SEQUENCE</scope>
</reference>
<feature type="compositionally biased region" description="Acidic residues" evidence="1">
    <location>
        <begin position="116"/>
        <end position="126"/>
    </location>
</feature>
<dbReference type="InterPro" id="IPR006608">
    <property type="entry name" value="CC2D1A/B_DM14"/>
</dbReference>
<dbReference type="Pfam" id="PF00168">
    <property type="entry name" value="C2"/>
    <property type="match status" value="1"/>
</dbReference>
<feature type="region of interest" description="Disordered" evidence="1">
    <location>
        <begin position="219"/>
        <end position="295"/>
    </location>
</feature>
<dbReference type="PANTHER" id="PTHR13076">
    <property type="entry name" value="COILED-COIL AND C2 DOMAIN-CONTAINING PROTEIN 1-LIKE"/>
    <property type="match status" value="1"/>
</dbReference>
<dbReference type="EMBL" id="CAJVCH010571390">
    <property type="protein sequence ID" value="CAG7837391.1"/>
    <property type="molecule type" value="Genomic_DNA"/>
</dbReference>
<keyword evidence="4" id="KW-1185">Reference proteome</keyword>